<dbReference type="Proteomes" id="UP000003250">
    <property type="component" value="Unassembled WGS sequence"/>
</dbReference>
<sequence>MAGRTFRIAAFSAAMLVGATPALAQTNDPSGALPTDRPTVRPEGTDPAYDRGGQNAVLLPDLLFDLFPNPA</sequence>
<evidence type="ECO:0000313" key="4">
    <source>
        <dbReference type="Proteomes" id="UP000003250"/>
    </source>
</evidence>
<accession>H0HJ28</accession>
<evidence type="ECO:0000313" key="3">
    <source>
        <dbReference type="EMBL" id="EHK59264.1"/>
    </source>
</evidence>
<keyword evidence="4" id="KW-1185">Reference proteome</keyword>
<feature type="chain" id="PRO_5003534496" evidence="2">
    <location>
        <begin position="25"/>
        <end position="71"/>
    </location>
</feature>
<dbReference type="EMBL" id="AHAM01000010">
    <property type="protein sequence ID" value="EHK59264.1"/>
    <property type="molecule type" value="Genomic_DNA"/>
</dbReference>
<organism evidence="3 4">
    <name type="scientific">Mesorhizobium alhagi CCNWXJ12-2</name>
    <dbReference type="NCBI Taxonomy" id="1107882"/>
    <lineage>
        <taxon>Bacteria</taxon>
        <taxon>Pseudomonadati</taxon>
        <taxon>Pseudomonadota</taxon>
        <taxon>Alphaproteobacteria</taxon>
        <taxon>Hyphomicrobiales</taxon>
        <taxon>Phyllobacteriaceae</taxon>
        <taxon>Allomesorhizobium</taxon>
    </lineage>
</organism>
<protein>
    <submittedName>
        <fullName evidence="3">Uncharacterized protein</fullName>
    </submittedName>
</protein>
<evidence type="ECO:0000256" key="2">
    <source>
        <dbReference type="SAM" id="SignalP"/>
    </source>
</evidence>
<keyword evidence="2" id="KW-0732">Signal</keyword>
<dbReference type="AlphaFoldDB" id="H0HJ28"/>
<proteinExistence type="predicted"/>
<gene>
    <name evidence="3" type="ORF">MAXJ12_00662</name>
</gene>
<name>H0HJ28_9HYPH</name>
<evidence type="ECO:0000256" key="1">
    <source>
        <dbReference type="SAM" id="MobiDB-lite"/>
    </source>
</evidence>
<feature type="non-terminal residue" evidence="3">
    <location>
        <position position="71"/>
    </location>
</feature>
<feature type="signal peptide" evidence="2">
    <location>
        <begin position="1"/>
        <end position="24"/>
    </location>
</feature>
<reference evidence="3 4" key="1">
    <citation type="journal article" date="2012" name="J. Bacteriol.">
        <title>Draft Genome Sequence of Mesorhizobium alhagi CCNWXJ12-2T, a Novel Salt-Resistant Species Isolated from the Desert of Northwestern China.</title>
        <authorList>
            <person name="Zhou M."/>
            <person name="Chen W."/>
            <person name="Chen H."/>
            <person name="Wei G."/>
        </authorList>
    </citation>
    <scope>NUCLEOTIDE SEQUENCE [LARGE SCALE GENOMIC DNA]</scope>
    <source>
        <strain evidence="3 4">CCNWXJ12-2</strain>
    </source>
</reference>
<feature type="region of interest" description="Disordered" evidence="1">
    <location>
        <begin position="26"/>
        <end position="52"/>
    </location>
</feature>